<dbReference type="InterPro" id="IPR044865">
    <property type="entry name" value="MRH_dom"/>
</dbReference>
<dbReference type="Proteomes" id="UP000031516">
    <property type="component" value="Unassembled WGS sequence"/>
</dbReference>
<dbReference type="Pfam" id="PF12999">
    <property type="entry name" value="PRKCSH-like"/>
    <property type="match status" value="1"/>
</dbReference>
<dbReference type="GO" id="GO:0017177">
    <property type="term" value="C:glucosidase II complex"/>
    <property type="evidence" value="ECO:0007669"/>
    <property type="project" value="TreeGrafter"/>
</dbReference>
<proteinExistence type="predicted"/>
<feature type="domain" description="MRH" evidence="5">
    <location>
        <begin position="502"/>
        <end position="651"/>
    </location>
</feature>
<dbReference type="SUPFAM" id="SSF50911">
    <property type="entry name" value="Mannose 6-phosphate receptor domain"/>
    <property type="match status" value="1"/>
</dbReference>
<dbReference type="AlphaFoldDB" id="A0A0A8LAA3"/>
<dbReference type="InterPro" id="IPR028146">
    <property type="entry name" value="PRKCSH_N"/>
</dbReference>
<protein>
    <recommendedName>
        <fullName evidence="1">Glucosidase 2 subunit beta</fullName>
    </recommendedName>
</protein>
<sequence>MVLAIALIVPLVCATETIRGVSPYNQSLYSPLPEDDTKWSCLNDSSKVLDYSSINDGICDCPDGSDEPGTNACEQRTLFYCHNEGFLPRSILNYKVNDGVCDCCDCSDEYLREPFSRGKSCSDLNDELEQILSMELDNYRAGVTALKKLQSDTRADSDNLDNAESEKLHLDGLTKYSSDLKIALSKTQEALDKVQKSYRDKLFDESPQLFEYENLRVDWITDSITSVFSHSQVLSNAFNELRLILNNLYENYNRKLNDKVVTRNMKRFADLEKSFRESFQPDGRLDITQRDQINDFLNDELPTFLFEGKTKYTPEIMVAKSQFVKRIINVQMKTKDLTLDGIKQFQELSNDIITNHDINFQDGAVKSFTETYMTFMSKYEESLHRIDFPDDFVDTFTKLLEFVAREAPNVEVDSDVSNSNQGMMQYVQGAFDRLNFFSPSLQSYKSQIKVLKEQTVGLAKKLRTNEKQIRELKQKLEVQIGDTSGENLVYKQVGSLLNGLKDFCTLSELNSYVYKLCYSNDNGGKIVQIESKPGGSEVVVGHYTGFEIDTDSKHENYLESLKYRYPDTEVGRHLLSDTVEIGKEEVMLGNLPDLNNGLKLEYRRGDRCWNGPLRSAKIQMRCAPEFKIEAVSEPTRCSYVFEMAGPLGCDPSFNFQISNQPLL</sequence>
<dbReference type="Pfam" id="PF13015">
    <property type="entry name" value="PRKCSH_1"/>
    <property type="match status" value="1"/>
</dbReference>
<keyword evidence="3" id="KW-0256">Endoplasmic reticulum</keyword>
<keyword evidence="2" id="KW-0732">Signal</keyword>
<dbReference type="PANTHER" id="PTHR12630">
    <property type="entry name" value="N-LINKED OLIGOSACCHARIDE PROCESSING"/>
    <property type="match status" value="1"/>
</dbReference>
<evidence type="ECO:0000256" key="2">
    <source>
        <dbReference type="ARBA" id="ARBA00022729"/>
    </source>
</evidence>
<evidence type="ECO:0000313" key="6">
    <source>
        <dbReference type="EMBL" id="CDO96016.1"/>
    </source>
</evidence>
<evidence type="ECO:0000256" key="3">
    <source>
        <dbReference type="ARBA" id="ARBA00022824"/>
    </source>
</evidence>
<evidence type="ECO:0000313" key="7">
    <source>
        <dbReference type="Proteomes" id="UP000031516"/>
    </source>
</evidence>
<keyword evidence="4" id="KW-1015">Disulfide bond</keyword>
<dbReference type="PANTHER" id="PTHR12630:SF1">
    <property type="entry name" value="GLUCOSIDASE 2 SUBUNIT BETA"/>
    <property type="match status" value="1"/>
</dbReference>
<name>A0A0A8LAA3_9SACH</name>
<accession>A0A0A8LAA3</accession>
<dbReference type="Gene3D" id="2.70.130.10">
    <property type="entry name" value="Mannose-6-phosphate receptor binding domain"/>
    <property type="match status" value="1"/>
</dbReference>
<keyword evidence="7" id="KW-1185">Reference proteome</keyword>
<organism evidence="6 7">
    <name type="scientific">Kluyveromyces dobzhanskii CBS 2104</name>
    <dbReference type="NCBI Taxonomy" id="1427455"/>
    <lineage>
        <taxon>Eukaryota</taxon>
        <taxon>Fungi</taxon>
        <taxon>Dikarya</taxon>
        <taxon>Ascomycota</taxon>
        <taxon>Saccharomycotina</taxon>
        <taxon>Saccharomycetes</taxon>
        <taxon>Saccharomycetales</taxon>
        <taxon>Saccharomycetaceae</taxon>
        <taxon>Kluyveromyces</taxon>
    </lineage>
</organism>
<evidence type="ECO:0000259" key="5">
    <source>
        <dbReference type="PROSITE" id="PS51914"/>
    </source>
</evidence>
<gene>
    <name evidence="6" type="ORF">KLDO_g4236</name>
</gene>
<evidence type="ECO:0000256" key="4">
    <source>
        <dbReference type="ARBA" id="ARBA00023157"/>
    </source>
</evidence>
<evidence type="ECO:0000256" key="1">
    <source>
        <dbReference type="ARBA" id="ARBA00022387"/>
    </source>
</evidence>
<dbReference type="GO" id="GO:0006491">
    <property type="term" value="P:N-glycan processing"/>
    <property type="evidence" value="ECO:0007669"/>
    <property type="project" value="TreeGrafter"/>
</dbReference>
<comment type="caution">
    <text evidence="6">The sequence shown here is derived from an EMBL/GenBank/DDBJ whole genome shotgun (WGS) entry which is preliminary data.</text>
</comment>
<reference evidence="6 7" key="1">
    <citation type="submission" date="2014-03" db="EMBL/GenBank/DDBJ databases">
        <title>The genome of Kluyveromyces dobzhanskii.</title>
        <authorList>
            <person name="Nystedt B."/>
            <person name="Astrom S."/>
        </authorList>
    </citation>
    <scope>NUCLEOTIDE SEQUENCE [LARGE SCALE GENOMIC DNA]</scope>
    <source>
        <strain evidence="6 7">CBS 2104</strain>
    </source>
</reference>
<dbReference type="InterPro" id="IPR009011">
    <property type="entry name" value="Man6P_isomerase_rcpt-bd_dom_sf"/>
</dbReference>
<dbReference type="InterPro" id="IPR036607">
    <property type="entry name" value="PRKCSH"/>
</dbReference>
<dbReference type="PROSITE" id="PS51914">
    <property type="entry name" value="MRH"/>
    <property type="match status" value="1"/>
</dbReference>
<dbReference type="InterPro" id="IPR039794">
    <property type="entry name" value="Gtb1-like"/>
</dbReference>
<dbReference type="OrthoDB" id="28322at2759"/>
<dbReference type="EMBL" id="CCBQ010000046">
    <property type="protein sequence ID" value="CDO96016.1"/>
    <property type="molecule type" value="Genomic_DNA"/>
</dbReference>